<proteinExistence type="predicted"/>
<dbReference type="InterPro" id="IPR024992">
    <property type="entry name" value="DUF3891"/>
</dbReference>
<dbReference type="Pfam" id="PF13030">
    <property type="entry name" value="DUF3891"/>
    <property type="match status" value="1"/>
</dbReference>
<dbReference type="AlphaFoldDB" id="A0A3D9KJY5"/>
<dbReference type="EMBL" id="QRDZ01000003">
    <property type="protein sequence ID" value="RED86492.1"/>
    <property type="molecule type" value="Genomic_DNA"/>
</dbReference>
<protein>
    <submittedName>
        <fullName evidence="1">Uncharacterized protein DUF3891</fullName>
    </submittedName>
</protein>
<comment type="caution">
    <text evidence="1">The sequence shown here is derived from an EMBL/GenBank/DDBJ whole genome shotgun (WGS) entry which is preliminary data.</text>
</comment>
<organism evidence="1 2">
    <name type="scientific">Cohnella phaseoli</name>
    <dbReference type="NCBI Taxonomy" id="456490"/>
    <lineage>
        <taxon>Bacteria</taxon>
        <taxon>Bacillati</taxon>
        <taxon>Bacillota</taxon>
        <taxon>Bacilli</taxon>
        <taxon>Bacillales</taxon>
        <taxon>Paenibacillaceae</taxon>
        <taxon>Cohnella</taxon>
    </lineage>
</organism>
<sequence>MKPMIIRKHEEGFILIHQHEHAKLSGDICSNMNKELFLNANIPDVVTAVYEHDRSWIRLDPQYQVNPDTHSPYSFQDYPLEEKIIAYTQGLDETEEINKYAGLLCSLHYVSFFDNWSPPESKSFIEKEKQKQVKILAELGHVDRKVIEAHLNILQFCDRLSLYVCLNDPGVPKNKEHEWYREGISHSESINPSGNMPIRTSWMSDYEVQVAGFPFTDEFETWIRYSRVSKEHVDSGVIHAEKIKWEDQRVIFRR</sequence>
<dbReference type="Proteomes" id="UP000256977">
    <property type="component" value="Unassembled WGS sequence"/>
</dbReference>
<evidence type="ECO:0000313" key="2">
    <source>
        <dbReference type="Proteomes" id="UP000256977"/>
    </source>
</evidence>
<keyword evidence="2" id="KW-1185">Reference proteome</keyword>
<gene>
    <name evidence="1" type="ORF">DFP98_103347</name>
</gene>
<accession>A0A3D9KJY5</accession>
<reference evidence="1 2" key="1">
    <citation type="submission" date="2018-07" db="EMBL/GenBank/DDBJ databases">
        <title>Genomic Encyclopedia of Type Strains, Phase III (KMG-III): the genomes of soil and plant-associated and newly described type strains.</title>
        <authorList>
            <person name="Whitman W."/>
        </authorList>
    </citation>
    <scope>NUCLEOTIDE SEQUENCE [LARGE SCALE GENOMIC DNA]</scope>
    <source>
        <strain evidence="1 2">CECT 7287</strain>
    </source>
</reference>
<evidence type="ECO:0000313" key="1">
    <source>
        <dbReference type="EMBL" id="RED86492.1"/>
    </source>
</evidence>
<name>A0A3D9KJY5_9BACL</name>